<keyword evidence="2" id="KW-1185">Reference proteome</keyword>
<dbReference type="STRING" id="1077974.GOEFS_078_00040"/>
<organism evidence="1 2">
    <name type="scientific">Gordonia effusa NBRC 100432</name>
    <dbReference type="NCBI Taxonomy" id="1077974"/>
    <lineage>
        <taxon>Bacteria</taxon>
        <taxon>Bacillati</taxon>
        <taxon>Actinomycetota</taxon>
        <taxon>Actinomycetes</taxon>
        <taxon>Mycobacteriales</taxon>
        <taxon>Gordoniaceae</taxon>
        <taxon>Gordonia</taxon>
    </lineage>
</organism>
<evidence type="ECO:0000313" key="2">
    <source>
        <dbReference type="Proteomes" id="UP000035034"/>
    </source>
</evidence>
<dbReference type="AlphaFoldDB" id="H0R2G9"/>
<dbReference type="EMBL" id="BAEH01000078">
    <property type="protein sequence ID" value="GAB19270.1"/>
    <property type="molecule type" value="Genomic_DNA"/>
</dbReference>
<comment type="caution">
    <text evidence="1">The sequence shown here is derived from an EMBL/GenBank/DDBJ whole genome shotgun (WGS) entry which is preliminary data.</text>
</comment>
<reference evidence="1 2" key="1">
    <citation type="submission" date="2011-12" db="EMBL/GenBank/DDBJ databases">
        <title>Whole genome shotgun sequence of Gordonia effusa NBRC 100432.</title>
        <authorList>
            <person name="Yoshida I."/>
            <person name="Takarada H."/>
            <person name="Hosoyama A."/>
            <person name="Tsuchikane K."/>
            <person name="Katsumata H."/>
            <person name="Yamazaki S."/>
            <person name="Fujita N."/>
        </authorList>
    </citation>
    <scope>NUCLEOTIDE SEQUENCE [LARGE SCALE GENOMIC DNA]</scope>
    <source>
        <strain evidence="1 2">NBRC 100432</strain>
    </source>
</reference>
<accession>H0R2G9</accession>
<dbReference type="RefSeq" id="WP_007318605.1">
    <property type="nucleotide sequence ID" value="NZ_BAEH01000078.1"/>
</dbReference>
<name>H0R2G9_9ACTN</name>
<sequence length="218" mass="21918">MAISDGTAAELAQRAAGVAGWIAIFRELAPIAASVAVAFPDDKTIDRAVGFLTDVDIVQILSDLDAVVGAYGICATATGAVAAQPLSTSWQGHAGTAASSAVDTHMNSRNTELATLIAAADAATPTFAGLKLLLQNVFHALEMISDPLLAGHPLSTVSAALGAGTLRAGVIAEEIDARVRLFTTATAIGRSGVRNILAELVGVDSAASSGELALAGDQ</sequence>
<dbReference type="Proteomes" id="UP000035034">
    <property type="component" value="Unassembled WGS sequence"/>
</dbReference>
<evidence type="ECO:0000313" key="1">
    <source>
        <dbReference type="EMBL" id="GAB19270.1"/>
    </source>
</evidence>
<gene>
    <name evidence="1" type="ORF">GOEFS_078_00040</name>
</gene>
<proteinExistence type="predicted"/>
<protein>
    <submittedName>
        <fullName evidence="1">Uncharacterized protein</fullName>
    </submittedName>
</protein>